<evidence type="ECO:0000259" key="5">
    <source>
        <dbReference type="Pfam" id="PF12708"/>
    </source>
</evidence>
<keyword evidence="7" id="KW-1185">Reference proteome</keyword>
<evidence type="ECO:0000256" key="1">
    <source>
        <dbReference type="ARBA" id="ARBA00004613"/>
    </source>
</evidence>
<sequence length="177" mass="19475">MEQKQSAPAKRSRCLWGGNYGEKEARGTESEPQGIRVLAFSVGRLLKRLLDHVEEERRGAPCCRHGEESVCDDQAAPPTRLSIRGIRAVARASGTYNVRDFGAKGNGVTDDSQAFMEAWKKACASSGRTKVLVPAGTYFLNPIEFSGPCKDVNDLIFQFHASSLSPLKIHLLYIHDP</sequence>
<feature type="region of interest" description="Disordered" evidence="4">
    <location>
        <begin position="1"/>
        <end position="32"/>
    </location>
</feature>
<evidence type="ECO:0000313" key="7">
    <source>
        <dbReference type="Proteomes" id="UP000734854"/>
    </source>
</evidence>
<gene>
    <name evidence="6" type="ORF">ZIOFF_059588</name>
</gene>
<dbReference type="Proteomes" id="UP000734854">
    <property type="component" value="Unassembled WGS sequence"/>
</dbReference>
<evidence type="ECO:0000256" key="4">
    <source>
        <dbReference type="SAM" id="MobiDB-lite"/>
    </source>
</evidence>
<dbReference type="InterPro" id="IPR012334">
    <property type="entry name" value="Pectin_lyas_fold"/>
</dbReference>
<comment type="subcellular location">
    <subcellularLocation>
        <location evidence="1">Secreted</location>
    </subcellularLocation>
</comment>
<dbReference type="SUPFAM" id="SSF51126">
    <property type="entry name" value="Pectin lyase-like"/>
    <property type="match status" value="1"/>
</dbReference>
<evidence type="ECO:0000256" key="3">
    <source>
        <dbReference type="ARBA" id="ARBA00023316"/>
    </source>
</evidence>
<evidence type="ECO:0000256" key="2">
    <source>
        <dbReference type="ARBA" id="ARBA00022525"/>
    </source>
</evidence>
<comment type="caution">
    <text evidence="6">The sequence shown here is derived from an EMBL/GenBank/DDBJ whole genome shotgun (WGS) entry which is preliminary data.</text>
</comment>
<dbReference type="GO" id="GO:0071555">
    <property type="term" value="P:cell wall organization"/>
    <property type="evidence" value="ECO:0007669"/>
    <property type="project" value="UniProtKB-KW"/>
</dbReference>
<dbReference type="AlphaFoldDB" id="A0A8J5FKZ5"/>
<dbReference type="GO" id="GO:0005576">
    <property type="term" value="C:extracellular region"/>
    <property type="evidence" value="ECO:0007669"/>
    <property type="project" value="UniProtKB-SubCell"/>
</dbReference>
<keyword evidence="2" id="KW-0964">Secreted</keyword>
<evidence type="ECO:0000313" key="6">
    <source>
        <dbReference type="EMBL" id="KAG6482949.1"/>
    </source>
</evidence>
<protein>
    <recommendedName>
        <fullName evidence="5">Rhamnogalacturonase A/B/Epimerase-like pectate lyase domain-containing protein</fullName>
    </recommendedName>
</protein>
<dbReference type="InterPro" id="IPR024535">
    <property type="entry name" value="RHGA/B-epi-like_pectate_lyase"/>
</dbReference>
<accession>A0A8J5FKZ5</accession>
<dbReference type="EMBL" id="JACMSC010000016">
    <property type="protein sequence ID" value="KAG6482949.1"/>
    <property type="molecule type" value="Genomic_DNA"/>
</dbReference>
<dbReference type="Gene3D" id="2.160.20.10">
    <property type="entry name" value="Single-stranded right-handed beta-helix, Pectin lyase-like"/>
    <property type="match status" value="1"/>
</dbReference>
<proteinExistence type="predicted"/>
<feature type="domain" description="Rhamnogalacturonase A/B/Epimerase-like pectate lyase" evidence="5">
    <location>
        <begin position="97"/>
        <end position="140"/>
    </location>
</feature>
<name>A0A8J5FKZ5_ZINOF</name>
<dbReference type="PANTHER" id="PTHR31375">
    <property type="match status" value="1"/>
</dbReference>
<keyword evidence="3" id="KW-0961">Cell wall biogenesis/degradation</keyword>
<reference evidence="6 7" key="1">
    <citation type="submission" date="2020-08" db="EMBL/GenBank/DDBJ databases">
        <title>Plant Genome Project.</title>
        <authorList>
            <person name="Zhang R.-G."/>
        </authorList>
    </citation>
    <scope>NUCLEOTIDE SEQUENCE [LARGE SCALE GENOMIC DNA]</scope>
    <source>
        <tissue evidence="6">Rhizome</tissue>
    </source>
</reference>
<dbReference type="InterPro" id="IPR011050">
    <property type="entry name" value="Pectin_lyase_fold/virulence"/>
</dbReference>
<organism evidence="6 7">
    <name type="scientific">Zingiber officinale</name>
    <name type="common">Ginger</name>
    <name type="synonym">Amomum zingiber</name>
    <dbReference type="NCBI Taxonomy" id="94328"/>
    <lineage>
        <taxon>Eukaryota</taxon>
        <taxon>Viridiplantae</taxon>
        <taxon>Streptophyta</taxon>
        <taxon>Embryophyta</taxon>
        <taxon>Tracheophyta</taxon>
        <taxon>Spermatophyta</taxon>
        <taxon>Magnoliopsida</taxon>
        <taxon>Liliopsida</taxon>
        <taxon>Zingiberales</taxon>
        <taxon>Zingiberaceae</taxon>
        <taxon>Zingiber</taxon>
    </lineage>
</organism>
<dbReference type="Pfam" id="PF12708">
    <property type="entry name" value="Pect-lyase_RHGA_epim"/>
    <property type="match status" value="1"/>
</dbReference>